<evidence type="ECO:0000256" key="5">
    <source>
        <dbReference type="ARBA" id="ARBA00022490"/>
    </source>
</evidence>
<dbReference type="FunFam" id="3.20.20.70:FF:000009">
    <property type="entry name" value="1-(5-phosphoribosyl)-5-[(5-phosphoribosylamino)methylideneamino] imidazole-4-carboxamide isomerase"/>
    <property type="match status" value="1"/>
</dbReference>
<dbReference type="InterPro" id="IPR011060">
    <property type="entry name" value="RibuloseP-bd_barrel"/>
</dbReference>
<comment type="similarity">
    <text evidence="4 9 10">Belongs to the HisA/HisF family.</text>
</comment>
<dbReference type="Proteomes" id="UP000075025">
    <property type="component" value="Unassembled WGS sequence"/>
</dbReference>
<organism evidence="11 12">
    <name type="scientific">Microbacterium testaceum</name>
    <name type="common">Aureobacterium testaceum</name>
    <name type="synonym">Brevibacterium testaceum</name>
    <dbReference type="NCBI Taxonomy" id="2033"/>
    <lineage>
        <taxon>Bacteria</taxon>
        <taxon>Bacillati</taxon>
        <taxon>Actinomycetota</taxon>
        <taxon>Actinomycetes</taxon>
        <taxon>Micrococcales</taxon>
        <taxon>Microbacteriaceae</taxon>
        <taxon>Microbacterium</taxon>
    </lineage>
</organism>
<dbReference type="HAMAP" id="MF_01014">
    <property type="entry name" value="HisA"/>
    <property type="match status" value="1"/>
</dbReference>
<feature type="active site" description="Proton donor" evidence="9">
    <location>
        <position position="137"/>
    </location>
</feature>
<dbReference type="SUPFAM" id="SSF51366">
    <property type="entry name" value="Ribulose-phoshate binding barrel"/>
    <property type="match status" value="1"/>
</dbReference>
<protein>
    <recommendedName>
        <fullName evidence="9">1-(5-phosphoribosyl)-5-[(5-phosphoribosylamino)methylideneamino] imidazole-4-carboxamide isomerase</fullName>
        <ecNumber evidence="9">5.3.1.16</ecNumber>
    </recommendedName>
    <alternativeName>
        <fullName evidence="9">Phosphoribosylformimino-5-aminoimidazole carboxamide ribotide isomerase</fullName>
    </alternativeName>
</protein>
<evidence type="ECO:0000313" key="12">
    <source>
        <dbReference type="Proteomes" id="UP000075025"/>
    </source>
</evidence>
<dbReference type="InterPro" id="IPR013785">
    <property type="entry name" value="Aldolase_TIM"/>
</dbReference>
<comment type="subcellular location">
    <subcellularLocation>
        <location evidence="2 9">Cytoplasm</location>
    </subcellularLocation>
</comment>
<name>A0A147F1W9_MICTE</name>
<feature type="active site" description="Proton acceptor" evidence="9">
    <location>
        <position position="17"/>
    </location>
</feature>
<keyword evidence="6 9" id="KW-0028">Amino-acid biosynthesis</keyword>
<dbReference type="AlphaFoldDB" id="A0A147F1W9"/>
<keyword evidence="8 9" id="KW-0413">Isomerase</keyword>
<dbReference type="RefSeq" id="WP_013583379.1">
    <property type="nucleotide sequence ID" value="NZ_LDRT01000001.1"/>
</dbReference>
<dbReference type="GO" id="GO:0004640">
    <property type="term" value="F:phosphoribosylanthranilate isomerase activity"/>
    <property type="evidence" value="ECO:0007669"/>
    <property type="project" value="InterPro"/>
</dbReference>
<gene>
    <name evidence="9" type="primary">hisA</name>
    <name evidence="11" type="ORF">NS220_00205</name>
</gene>
<comment type="pathway">
    <text evidence="3 9">Amino-acid biosynthesis; L-histidine biosynthesis; L-histidine from 5-phospho-alpha-D-ribose 1-diphosphate: step 4/9.</text>
</comment>
<reference evidence="11 12" key="1">
    <citation type="journal article" date="2016" name="Front. Microbiol.">
        <title>Genomic Resource of Rice Seed Associated Bacteria.</title>
        <authorList>
            <person name="Midha S."/>
            <person name="Bansal K."/>
            <person name="Sharma S."/>
            <person name="Kumar N."/>
            <person name="Patil P.P."/>
            <person name="Chaudhry V."/>
            <person name="Patil P.B."/>
        </authorList>
    </citation>
    <scope>NUCLEOTIDE SEQUENCE [LARGE SCALE GENOMIC DNA]</scope>
    <source>
        <strain evidence="11 12">NS220</strain>
    </source>
</reference>
<dbReference type="GO" id="GO:0003949">
    <property type="term" value="F:1-(5-phosphoribosyl)-5-[(5-phosphoribosylamino)methylideneamino]imidazole-4-carboxamide isomerase activity"/>
    <property type="evidence" value="ECO:0007669"/>
    <property type="project" value="UniProtKB-UniRule"/>
</dbReference>
<dbReference type="NCBIfam" id="TIGR01919">
    <property type="entry name" value="hisA-trpF"/>
    <property type="match status" value="1"/>
</dbReference>
<dbReference type="GO" id="GO:0000162">
    <property type="term" value="P:L-tryptophan biosynthetic process"/>
    <property type="evidence" value="ECO:0007669"/>
    <property type="project" value="InterPro"/>
</dbReference>
<dbReference type="Pfam" id="PF00977">
    <property type="entry name" value="His_biosynth"/>
    <property type="match status" value="1"/>
</dbReference>
<dbReference type="EC" id="5.3.1.16" evidence="9"/>
<dbReference type="Gene3D" id="3.20.20.70">
    <property type="entry name" value="Aldolase class I"/>
    <property type="match status" value="1"/>
</dbReference>
<evidence type="ECO:0000256" key="4">
    <source>
        <dbReference type="ARBA" id="ARBA00009667"/>
    </source>
</evidence>
<dbReference type="InterPro" id="IPR006062">
    <property type="entry name" value="His_biosynth"/>
</dbReference>
<evidence type="ECO:0000256" key="2">
    <source>
        <dbReference type="ARBA" id="ARBA00004496"/>
    </source>
</evidence>
<dbReference type="GO" id="GO:0000105">
    <property type="term" value="P:L-histidine biosynthetic process"/>
    <property type="evidence" value="ECO:0007669"/>
    <property type="project" value="UniProtKB-UniRule"/>
</dbReference>
<evidence type="ECO:0000256" key="6">
    <source>
        <dbReference type="ARBA" id="ARBA00022605"/>
    </source>
</evidence>
<dbReference type="GO" id="GO:0005737">
    <property type="term" value="C:cytoplasm"/>
    <property type="evidence" value="ECO:0007669"/>
    <property type="project" value="UniProtKB-SubCell"/>
</dbReference>
<accession>A0A147F1W9</accession>
<evidence type="ECO:0000256" key="7">
    <source>
        <dbReference type="ARBA" id="ARBA00023102"/>
    </source>
</evidence>
<keyword evidence="7 9" id="KW-0368">Histidine biosynthesis</keyword>
<keyword evidence="5 9" id="KW-0963">Cytoplasm</keyword>
<dbReference type="InterPro" id="IPR010188">
    <property type="entry name" value="HisA/PriA_Actinobacteria"/>
</dbReference>
<dbReference type="InterPro" id="IPR044524">
    <property type="entry name" value="Isoase_HisA-like"/>
</dbReference>
<evidence type="ECO:0000256" key="3">
    <source>
        <dbReference type="ARBA" id="ARBA00005133"/>
    </source>
</evidence>
<sequence>MNDFASTPELVLLPAVDVADGKAVRLTQGEAGTETSYGDPVDAAADFARQGAQWIHLVDLDAAFGRGSNANVMRKVIKQVKGVQVELSGGIRDDRSLEAALESGASRINLGTAALENPEWAADVINRYGEAIAVGLDVRGTTLAARGWTRDGGDLWTVLERLEDAGCSRYVVTDVTKDGTLRGPNIELLREMTQRTPKPIVASGGVSSLDDIAALRELVPLGVEGAIVGKALYAGQFTLAEALDVAGH</sequence>
<dbReference type="OrthoDB" id="9807749at2"/>
<proteinExistence type="inferred from homology"/>
<comment type="catalytic activity">
    <reaction evidence="1 9">
        <text>1-(5-phospho-beta-D-ribosyl)-5-[(5-phospho-beta-D-ribosylamino)methylideneamino]imidazole-4-carboxamide = 5-[(5-phospho-1-deoxy-D-ribulos-1-ylimino)methylamino]-1-(5-phospho-beta-D-ribosyl)imidazole-4-carboxamide</text>
        <dbReference type="Rhea" id="RHEA:15469"/>
        <dbReference type="ChEBI" id="CHEBI:58435"/>
        <dbReference type="ChEBI" id="CHEBI:58525"/>
        <dbReference type="EC" id="5.3.1.16"/>
    </reaction>
</comment>
<evidence type="ECO:0000256" key="10">
    <source>
        <dbReference type="RuleBase" id="RU003657"/>
    </source>
</evidence>
<dbReference type="PANTHER" id="PTHR43090">
    <property type="entry name" value="1-(5-PHOSPHORIBOSYL)-5-[(5-PHOSPHORIBOSYLAMINO)METHYLIDENEAMINO] IMIDAZOLE-4-CARBOXAMIDE ISOMERASE"/>
    <property type="match status" value="1"/>
</dbReference>
<comment type="caution">
    <text evidence="11">The sequence shown here is derived from an EMBL/GenBank/DDBJ whole genome shotgun (WGS) entry which is preliminary data.</text>
</comment>
<dbReference type="UniPathway" id="UPA00031">
    <property type="reaction ID" value="UER00009"/>
</dbReference>
<dbReference type="InterPro" id="IPR023016">
    <property type="entry name" value="HisA/PriA"/>
</dbReference>
<evidence type="ECO:0000256" key="9">
    <source>
        <dbReference type="HAMAP-Rule" id="MF_01014"/>
    </source>
</evidence>
<evidence type="ECO:0000256" key="8">
    <source>
        <dbReference type="ARBA" id="ARBA00023235"/>
    </source>
</evidence>
<evidence type="ECO:0000256" key="1">
    <source>
        <dbReference type="ARBA" id="ARBA00000901"/>
    </source>
</evidence>
<dbReference type="PANTHER" id="PTHR43090:SF2">
    <property type="entry name" value="1-(5-PHOSPHORIBOSYL)-5-[(5-PHOSPHORIBOSYLAMINO)METHYLIDENEAMINO] IMIDAZOLE-4-CARBOXAMIDE ISOMERASE"/>
    <property type="match status" value="1"/>
</dbReference>
<dbReference type="CDD" id="cd04732">
    <property type="entry name" value="HisA"/>
    <property type="match status" value="1"/>
</dbReference>
<dbReference type="OMA" id="EWLHLVD"/>
<dbReference type="PATRIC" id="fig|2033.6.peg.43"/>
<dbReference type="EMBL" id="LDRT01000001">
    <property type="protein sequence ID" value="KTR96859.1"/>
    <property type="molecule type" value="Genomic_DNA"/>
</dbReference>
<evidence type="ECO:0000313" key="11">
    <source>
        <dbReference type="EMBL" id="KTR96859.1"/>
    </source>
</evidence>